<sequence length="39" mass="4812">MKTSFRLVLEKDEHTRLQEALQLNVHEEWFHHPGKWKVL</sequence>
<dbReference type="EMBL" id="CAADFT010000151">
    <property type="protein sequence ID" value="VFK49003.1"/>
    <property type="molecule type" value="Genomic_DNA"/>
</dbReference>
<gene>
    <name evidence="1" type="ORF">BECKTC1821E_GA0114239_11511</name>
</gene>
<reference evidence="1" key="1">
    <citation type="submission" date="2019-02" db="EMBL/GenBank/DDBJ databases">
        <authorList>
            <person name="Gruber-Vodicka R. H."/>
            <person name="Seah K. B. B."/>
        </authorList>
    </citation>
    <scope>NUCLEOTIDE SEQUENCE</scope>
    <source>
        <strain evidence="1">BECK_BZ125</strain>
    </source>
</reference>
<protein>
    <submittedName>
        <fullName evidence="1">Uncharacterized protein</fullName>
    </submittedName>
</protein>
<name>A0A450Z5D2_9GAMM</name>
<proteinExistence type="predicted"/>
<accession>A0A450Z5D2</accession>
<evidence type="ECO:0000313" key="1">
    <source>
        <dbReference type="EMBL" id="VFK49003.1"/>
    </source>
</evidence>
<dbReference type="AlphaFoldDB" id="A0A450Z5D2"/>
<organism evidence="1">
    <name type="scientific">Candidatus Kentrum sp. TC</name>
    <dbReference type="NCBI Taxonomy" id="2126339"/>
    <lineage>
        <taxon>Bacteria</taxon>
        <taxon>Pseudomonadati</taxon>
        <taxon>Pseudomonadota</taxon>
        <taxon>Gammaproteobacteria</taxon>
        <taxon>Candidatus Kentrum</taxon>
    </lineage>
</organism>